<name>A0ABS7EMQ8_9GAMM</name>
<feature type="non-terminal residue" evidence="3">
    <location>
        <position position="1"/>
    </location>
</feature>
<accession>A0ABS7EMQ8</accession>
<evidence type="ECO:0000259" key="2">
    <source>
        <dbReference type="SMART" id="SM00327"/>
    </source>
</evidence>
<dbReference type="SMART" id="SM00327">
    <property type="entry name" value="VWA"/>
    <property type="match status" value="1"/>
</dbReference>
<dbReference type="RefSeq" id="WP_220105574.1">
    <property type="nucleotide sequence ID" value="NZ_JAHZSS010000035.1"/>
</dbReference>
<evidence type="ECO:0000313" key="3">
    <source>
        <dbReference type="EMBL" id="MBW8192952.1"/>
    </source>
</evidence>
<protein>
    <submittedName>
        <fullName evidence="3">VWA domain-containing protein</fullName>
    </submittedName>
</protein>
<evidence type="ECO:0000256" key="1">
    <source>
        <dbReference type="SAM" id="MobiDB-lite"/>
    </source>
</evidence>
<proteinExistence type="predicted"/>
<feature type="region of interest" description="Disordered" evidence="1">
    <location>
        <begin position="1"/>
        <end position="41"/>
    </location>
</feature>
<dbReference type="Pfam" id="PF00092">
    <property type="entry name" value="VWA"/>
    <property type="match status" value="1"/>
</dbReference>
<feature type="compositionally biased region" description="Low complexity" evidence="1">
    <location>
        <begin position="25"/>
        <end position="35"/>
    </location>
</feature>
<reference evidence="3" key="1">
    <citation type="submission" date="2021-07" db="EMBL/GenBank/DDBJ databases">
        <title>Neiella marina sp. nov., isolated from the intestinal content of sea cucumber Apostichopus japonicus.</title>
        <authorList>
            <person name="Bai X."/>
        </authorList>
    </citation>
    <scope>NUCLEOTIDE SEQUENCE</scope>
    <source>
        <strain evidence="3">126</strain>
    </source>
</reference>
<evidence type="ECO:0000313" key="4">
    <source>
        <dbReference type="Proteomes" id="UP001166251"/>
    </source>
</evidence>
<dbReference type="Gene3D" id="3.40.50.410">
    <property type="entry name" value="von Willebrand factor, type A domain"/>
    <property type="match status" value="1"/>
</dbReference>
<dbReference type="Proteomes" id="UP001166251">
    <property type="component" value="Unassembled WGS sequence"/>
</dbReference>
<feature type="domain" description="VWFA" evidence="2">
    <location>
        <begin position="161"/>
        <end position="339"/>
    </location>
</feature>
<comment type="caution">
    <text evidence="3">The sequence shown here is derived from an EMBL/GenBank/DDBJ whole genome shotgun (WGS) entry which is preliminary data.</text>
</comment>
<dbReference type="EMBL" id="JAHZSS010000035">
    <property type="protein sequence ID" value="MBW8192952.1"/>
    <property type="molecule type" value="Genomic_DNA"/>
</dbReference>
<dbReference type="SUPFAM" id="SSF53300">
    <property type="entry name" value="vWA-like"/>
    <property type="match status" value="1"/>
</dbReference>
<organism evidence="3 4">
    <name type="scientific">Neiella holothuriorum</name>
    <dbReference type="NCBI Taxonomy" id="2870530"/>
    <lineage>
        <taxon>Bacteria</taxon>
        <taxon>Pseudomonadati</taxon>
        <taxon>Pseudomonadota</taxon>
        <taxon>Gammaproteobacteria</taxon>
        <taxon>Alteromonadales</taxon>
        <taxon>Echinimonadaceae</taxon>
        <taxon>Neiella</taxon>
    </lineage>
</organism>
<feature type="compositionally biased region" description="Acidic residues" evidence="1">
    <location>
        <begin position="1"/>
        <end position="24"/>
    </location>
</feature>
<keyword evidence="4" id="KW-1185">Reference proteome</keyword>
<sequence length="343" mass="36794">SSSDDDADSSEGDSSSDDDADSSEGDSSSEGGNSAMRCSAAAQQMLDATEDEYIDDIHDMVRAGLEQDADEAQRAGDVVDGIDNQPFQISRHNVCGVMDKSAAIQASRRVKNPLHRVLFDMNKTERSYRRRGSNLDSDRLATVPAGTRNVFKHEQTTRAPNTAVSILVDNSDSMSWACTVNGVFHPENWKMETANACTYALSYSLHKLPGVTNEVLYYPRGYEGIHVAKSFSEKSAQPKNFEVNATGGTPTGPAMMAAIARLAVRDEPRKLLFVLTDGDPNSTVAVEQALEVALVTGVKVVAIGVGTNHVSGFDESGFVCVEDISTLHLAVKEAIAQSLLSVA</sequence>
<dbReference type="InterPro" id="IPR002035">
    <property type="entry name" value="VWF_A"/>
</dbReference>
<gene>
    <name evidence="3" type="ORF">K0504_18120</name>
</gene>
<dbReference type="InterPro" id="IPR036465">
    <property type="entry name" value="vWFA_dom_sf"/>
</dbReference>